<protein>
    <submittedName>
        <fullName evidence="2">Uncharacterized protein</fullName>
    </submittedName>
</protein>
<keyword evidence="3" id="KW-1185">Reference proteome</keyword>
<name>A0A4C1YZ95_EUMVA</name>
<feature type="region of interest" description="Disordered" evidence="1">
    <location>
        <begin position="116"/>
        <end position="155"/>
    </location>
</feature>
<dbReference type="Proteomes" id="UP000299102">
    <property type="component" value="Unassembled WGS sequence"/>
</dbReference>
<accession>A0A4C1YZ95</accession>
<comment type="caution">
    <text evidence="2">The sequence shown here is derived from an EMBL/GenBank/DDBJ whole genome shotgun (WGS) entry which is preliminary data.</text>
</comment>
<gene>
    <name evidence="2" type="ORF">EVAR_45764_1</name>
</gene>
<evidence type="ECO:0000313" key="3">
    <source>
        <dbReference type="Proteomes" id="UP000299102"/>
    </source>
</evidence>
<reference evidence="2 3" key="1">
    <citation type="journal article" date="2019" name="Commun. Biol.">
        <title>The bagworm genome reveals a unique fibroin gene that provides high tensile strength.</title>
        <authorList>
            <person name="Kono N."/>
            <person name="Nakamura H."/>
            <person name="Ohtoshi R."/>
            <person name="Tomita M."/>
            <person name="Numata K."/>
            <person name="Arakawa K."/>
        </authorList>
    </citation>
    <scope>NUCLEOTIDE SEQUENCE [LARGE SCALE GENOMIC DNA]</scope>
</reference>
<dbReference type="OrthoDB" id="425681at2759"/>
<dbReference type="AlphaFoldDB" id="A0A4C1YZ95"/>
<evidence type="ECO:0000256" key="1">
    <source>
        <dbReference type="SAM" id="MobiDB-lite"/>
    </source>
</evidence>
<dbReference type="EMBL" id="BGZK01001423">
    <property type="protein sequence ID" value="GBP79655.1"/>
    <property type="molecule type" value="Genomic_DNA"/>
</dbReference>
<proteinExistence type="predicted"/>
<evidence type="ECO:0000313" key="2">
    <source>
        <dbReference type="EMBL" id="GBP79655.1"/>
    </source>
</evidence>
<feature type="compositionally biased region" description="Polar residues" evidence="1">
    <location>
        <begin position="130"/>
        <end position="148"/>
    </location>
</feature>
<organism evidence="2 3">
    <name type="scientific">Eumeta variegata</name>
    <name type="common">Bagworm moth</name>
    <name type="synonym">Eumeta japonica</name>
    <dbReference type="NCBI Taxonomy" id="151549"/>
    <lineage>
        <taxon>Eukaryota</taxon>
        <taxon>Metazoa</taxon>
        <taxon>Ecdysozoa</taxon>
        <taxon>Arthropoda</taxon>
        <taxon>Hexapoda</taxon>
        <taxon>Insecta</taxon>
        <taxon>Pterygota</taxon>
        <taxon>Neoptera</taxon>
        <taxon>Endopterygota</taxon>
        <taxon>Lepidoptera</taxon>
        <taxon>Glossata</taxon>
        <taxon>Ditrysia</taxon>
        <taxon>Tineoidea</taxon>
        <taxon>Psychidae</taxon>
        <taxon>Oiketicinae</taxon>
        <taxon>Eumeta</taxon>
    </lineage>
</organism>
<sequence length="155" mass="17443">MDRIMKVLKYTKVEVATGYDEASSEMLKSGGDIVAILLYQLFNKFWKSHRIPNDWCKAVIALLYKGKDLGRFVNKTENKIYHVQVGFRKWMKYVDVVEFGKQVTAMPLAPHSSAAVHIPHRSPAPRRSYLSHQTESSGSEHTIASAGSSACVDIE</sequence>